<organism evidence="1 2">
    <name type="scientific">Roseivivax sediminis</name>
    <dbReference type="NCBI Taxonomy" id="936889"/>
    <lineage>
        <taxon>Bacteria</taxon>
        <taxon>Pseudomonadati</taxon>
        <taxon>Pseudomonadota</taxon>
        <taxon>Alphaproteobacteria</taxon>
        <taxon>Rhodobacterales</taxon>
        <taxon>Roseobacteraceae</taxon>
        <taxon>Roseivivax</taxon>
    </lineage>
</organism>
<proteinExistence type="predicted"/>
<dbReference type="Proteomes" id="UP000325289">
    <property type="component" value="Unassembled WGS sequence"/>
</dbReference>
<protein>
    <submittedName>
        <fullName evidence="1">Uncharacterized protein</fullName>
    </submittedName>
</protein>
<evidence type="ECO:0000313" key="2">
    <source>
        <dbReference type="Proteomes" id="UP000325289"/>
    </source>
</evidence>
<name>A0A1I2DPY3_9RHOB</name>
<reference evidence="1 2" key="1">
    <citation type="submission" date="2016-10" db="EMBL/GenBank/DDBJ databases">
        <authorList>
            <person name="Varghese N."/>
            <person name="Submissions S."/>
        </authorList>
    </citation>
    <scope>NUCLEOTIDE SEQUENCE [LARGE SCALE GENOMIC DNA]</scope>
    <source>
        <strain evidence="2">YIM D21,KCTC 23444,ACCC 10710</strain>
    </source>
</reference>
<evidence type="ECO:0000313" key="1">
    <source>
        <dbReference type="EMBL" id="SFE81950.1"/>
    </source>
</evidence>
<gene>
    <name evidence="1" type="ORF">SAMN04515678_11778</name>
</gene>
<sequence>MHHQTSRMSVIASDLTEDISIGQASGAANTKNKEDKSGRLMRAQEFSRRAAQWLVLIRFRAHAAAPSFSTSTSHYHVLLGAASSDAERLSSCRTMLLCVDRQRAVEELAAQAKFAVERPADPYRAEWRITGRGAVLHVIADLLSEAIRAFESALAE</sequence>
<accession>A0A1I2DPY3</accession>
<keyword evidence="2" id="KW-1185">Reference proteome</keyword>
<dbReference type="EMBL" id="FOMS01000017">
    <property type="protein sequence ID" value="SFE81950.1"/>
    <property type="molecule type" value="Genomic_DNA"/>
</dbReference>
<dbReference type="AlphaFoldDB" id="A0A1I2DPY3"/>